<name>A0A7V7PS31_9HYPH</name>
<feature type="active site" evidence="9">
    <location>
        <position position="57"/>
    </location>
</feature>
<evidence type="ECO:0000256" key="6">
    <source>
        <dbReference type="ARBA" id="ARBA00023098"/>
    </source>
</evidence>
<dbReference type="CDD" id="cd01288">
    <property type="entry name" value="FabZ"/>
    <property type="match status" value="1"/>
</dbReference>
<dbReference type="EC" id="4.2.1.59" evidence="9"/>
<comment type="similarity">
    <text evidence="2 9">Belongs to the thioester dehydratase family. FabZ subfamily.</text>
</comment>
<protein>
    <recommendedName>
        <fullName evidence="9">3-hydroxyacyl-[acyl-carrier-protein] dehydratase FabZ</fullName>
        <ecNumber evidence="9">4.2.1.59</ecNumber>
    </recommendedName>
    <alternativeName>
        <fullName evidence="9">(3R)-hydroxymyristoyl-[acyl-carrier-protein] dehydratase</fullName>
        <shortName evidence="9">(3R)-hydroxymyristoyl-ACP dehydrase</shortName>
    </alternativeName>
    <alternativeName>
        <fullName evidence="9">Beta-hydroxyacyl-ACP dehydratase</fullName>
    </alternativeName>
</protein>
<dbReference type="HAMAP" id="MF_00406">
    <property type="entry name" value="FabZ"/>
    <property type="match status" value="1"/>
</dbReference>
<comment type="subcellular location">
    <subcellularLocation>
        <location evidence="1 9">Cytoplasm</location>
    </subcellularLocation>
</comment>
<dbReference type="GO" id="GO:0019171">
    <property type="term" value="F:(3R)-hydroxyacyl-[acyl-carrier-protein] dehydratase activity"/>
    <property type="evidence" value="ECO:0007669"/>
    <property type="project" value="UniProtKB-EC"/>
</dbReference>
<dbReference type="Proteomes" id="UP000432089">
    <property type="component" value="Unassembled WGS sequence"/>
</dbReference>
<keyword evidence="7 9" id="KW-0456">Lyase</keyword>
<comment type="function">
    <text evidence="8 9">Involved in unsaturated fatty acids biosynthesis. Catalyzes the dehydration of short chain beta-hydroxyacyl-ACPs and long chain saturated and unsaturated beta-hydroxyacyl-ACPs.</text>
</comment>
<dbReference type="InterPro" id="IPR010084">
    <property type="entry name" value="FabZ"/>
</dbReference>
<sequence>MSEAATVLESIDILKILELLPHRYPFLMVDRIVNIEGDRKAVGIKNVTANEPHFLGHFPGQPVMPGVLIIEGMAQTAGAICCKSIGTATAPLVYFMTIDNAKFRKPVVPGDRLEYHVEQTKRRGNIWRFDCVAKVDDGKVAEATVSAMLVTRDDG</sequence>
<evidence type="ECO:0000256" key="2">
    <source>
        <dbReference type="ARBA" id="ARBA00009174"/>
    </source>
</evidence>
<keyword evidence="4 9" id="KW-0444">Lipid biosynthesis</keyword>
<dbReference type="InterPro" id="IPR013114">
    <property type="entry name" value="FabA_FabZ"/>
</dbReference>
<keyword evidence="6 9" id="KW-0443">Lipid metabolism</keyword>
<dbReference type="GO" id="GO:0005737">
    <property type="term" value="C:cytoplasm"/>
    <property type="evidence" value="ECO:0007669"/>
    <property type="project" value="UniProtKB-SubCell"/>
</dbReference>
<evidence type="ECO:0000256" key="7">
    <source>
        <dbReference type="ARBA" id="ARBA00023239"/>
    </source>
</evidence>
<evidence type="ECO:0000256" key="4">
    <source>
        <dbReference type="ARBA" id="ARBA00022516"/>
    </source>
</evidence>
<dbReference type="RefSeq" id="WP_150968048.1">
    <property type="nucleotide sequence ID" value="NZ_VZDO01000002.1"/>
</dbReference>
<evidence type="ECO:0000256" key="3">
    <source>
        <dbReference type="ARBA" id="ARBA00022490"/>
    </source>
</evidence>
<dbReference type="GO" id="GO:0006633">
    <property type="term" value="P:fatty acid biosynthetic process"/>
    <property type="evidence" value="ECO:0007669"/>
    <property type="project" value="UniProtKB-UniRule"/>
</dbReference>
<dbReference type="GO" id="GO:0016020">
    <property type="term" value="C:membrane"/>
    <property type="evidence" value="ECO:0007669"/>
    <property type="project" value="GOC"/>
</dbReference>
<dbReference type="PANTHER" id="PTHR30272">
    <property type="entry name" value="3-HYDROXYACYL-[ACYL-CARRIER-PROTEIN] DEHYDRATASE"/>
    <property type="match status" value="1"/>
</dbReference>
<comment type="catalytic activity">
    <reaction evidence="9">
        <text>a (3R)-hydroxyacyl-[ACP] = a (2E)-enoyl-[ACP] + H2O</text>
        <dbReference type="Rhea" id="RHEA:13097"/>
        <dbReference type="Rhea" id="RHEA-COMP:9925"/>
        <dbReference type="Rhea" id="RHEA-COMP:9945"/>
        <dbReference type="ChEBI" id="CHEBI:15377"/>
        <dbReference type="ChEBI" id="CHEBI:78784"/>
        <dbReference type="ChEBI" id="CHEBI:78827"/>
        <dbReference type="EC" id="4.2.1.59"/>
    </reaction>
</comment>
<dbReference type="Pfam" id="PF07977">
    <property type="entry name" value="FabA"/>
    <property type="match status" value="1"/>
</dbReference>
<evidence type="ECO:0000313" key="11">
    <source>
        <dbReference type="Proteomes" id="UP000432089"/>
    </source>
</evidence>
<evidence type="ECO:0000256" key="9">
    <source>
        <dbReference type="HAMAP-Rule" id="MF_00406"/>
    </source>
</evidence>
<dbReference type="EMBL" id="VZDO01000002">
    <property type="protein sequence ID" value="KAB0681788.1"/>
    <property type="molecule type" value="Genomic_DNA"/>
</dbReference>
<dbReference type="NCBIfam" id="TIGR01750">
    <property type="entry name" value="fabZ"/>
    <property type="match status" value="1"/>
</dbReference>
<dbReference type="PANTHER" id="PTHR30272:SF1">
    <property type="entry name" value="3-HYDROXYACYL-[ACYL-CARRIER-PROTEIN] DEHYDRATASE"/>
    <property type="match status" value="1"/>
</dbReference>
<keyword evidence="5 9" id="KW-0441">Lipid A biosynthesis</keyword>
<comment type="caution">
    <text evidence="10">The sequence shown here is derived from an EMBL/GenBank/DDBJ whole genome shotgun (WGS) entry which is preliminary data.</text>
</comment>
<accession>A0A7V7PS31</accession>
<dbReference type="Gene3D" id="3.10.129.10">
    <property type="entry name" value="Hotdog Thioesterase"/>
    <property type="match status" value="1"/>
</dbReference>
<keyword evidence="11" id="KW-1185">Reference proteome</keyword>
<dbReference type="AlphaFoldDB" id="A0A7V7PS31"/>
<dbReference type="SUPFAM" id="SSF54637">
    <property type="entry name" value="Thioesterase/thiol ester dehydrase-isomerase"/>
    <property type="match status" value="1"/>
</dbReference>
<evidence type="ECO:0000256" key="1">
    <source>
        <dbReference type="ARBA" id="ARBA00004496"/>
    </source>
</evidence>
<evidence type="ECO:0000256" key="8">
    <source>
        <dbReference type="ARBA" id="ARBA00025049"/>
    </source>
</evidence>
<keyword evidence="3 9" id="KW-0963">Cytoplasm</keyword>
<evidence type="ECO:0000313" key="10">
    <source>
        <dbReference type="EMBL" id="KAB0681788.1"/>
    </source>
</evidence>
<dbReference type="GO" id="GO:0009245">
    <property type="term" value="P:lipid A biosynthetic process"/>
    <property type="evidence" value="ECO:0007669"/>
    <property type="project" value="UniProtKB-UniRule"/>
</dbReference>
<reference evidence="10 11" key="1">
    <citation type="submission" date="2019-09" db="EMBL/GenBank/DDBJ databases">
        <title>YIM 132180 draft genome.</title>
        <authorList>
            <person name="Zhang K."/>
        </authorList>
    </citation>
    <scope>NUCLEOTIDE SEQUENCE [LARGE SCALE GENOMIC DNA]</scope>
    <source>
        <strain evidence="10 11">YIM 132180</strain>
    </source>
</reference>
<dbReference type="NCBIfam" id="NF000582">
    <property type="entry name" value="PRK00006.1"/>
    <property type="match status" value="1"/>
</dbReference>
<evidence type="ECO:0000256" key="5">
    <source>
        <dbReference type="ARBA" id="ARBA00022556"/>
    </source>
</evidence>
<organism evidence="10 11">
    <name type="scientific">Plantimonas leprariae</name>
    <dbReference type="NCBI Taxonomy" id="2615207"/>
    <lineage>
        <taxon>Bacteria</taxon>
        <taxon>Pseudomonadati</taxon>
        <taxon>Pseudomonadota</taxon>
        <taxon>Alphaproteobacteria</taxon>
        <taxon>Hyphomicrobiales</taxon>
        <taxon>Aurantimonadaceae</taxon>
        <taxon>Plantimonas</taxon>
    </lineage>
</organism>
<proteinExistence type="inferred from homology"/>
<dbReference type="InterPro" id="IPR029069">
    <property type="entry name" value="HotDog_dom_sf"/>
</dbReference>
<gene>
    <name evidence="9 10" type="primary">fabZ</name>
    <name evidence="10" type="ORF">F6X38_02900</name>
</gene>
<dbReference type="FunFam" id="3.10.129.10:FF:000001">
    <property type="entry name" value="3-hydroxyacyl-[acyl-carrier-protein] dehydratase FabZ"/>
    <property type="match status" value="1"/>
</dbReference>